<dbReference type="GO" id="GO:0004540">
    <property type="term" value="F:RNA nuclease activity"/>
    <property type="evidence" value="ECO:0007669"/>
    <property type="project" value="InterPro"/>
</dbReference>
<keyword evidence="6 8" id="KW-0460">Magnesium</keyword>
<dbReference type="Proteomes" id="UP000282007">
    <property type="component" value="Chromosome"/>
</dbReference>
<evidence type="ECO:0000313" key="12">
    <source>
        <dbReference type="Proteomes" id="UP000277326"/>
    </source>
</evidence>
<reference evidence="11" key="3">
    <citation type="submission" date="2018-10" db="EMBL/GenBank/DDBJ databases">
        <authorList>
            <person name="Whitman W."/>
            <person name="Huntemann M."/>
            <person name="Clum A."/>
            <person name="Pillay M."/>
            <person name="Palaniappan K."/>
            <person name="Varghese N."/>
            <person name="Mikhailova N."/>
            <person name="Stamatis D."/>
            <person name="Reddy T."/>
            <person name="Daum C."/>
            <person name="Shapiro N."/>
            <person name="Ivanova N."/>
            <person name="Kyrpides N."/>
            <person name="Woyke T."/>
        </authorList>
    </citation>
    <scope>NUCLEOTIDE SEQUENCE</scope>
    <source>
        <strain evidence="11">CGMCC 1.10124</strain>
    </source>
</reference>
<evidence type="ECO:0000313" key="13">
    <source>
        <dbReference type="Proteomes" id="UP000282007"/>
    </source>
</evidence>
<dbReference type="GO" id="GO:0090729">
    <property type="term" value="F:toxin activity"/>
    <property type="evidence" value="ECO:0007669"/>
    <property type="project" value="UniProtKB-KW"/>
</dbReference>
<dbReference type="GO" id="GO:0016787">
    <property type="term" value="F:hydrolase activity"/>
    <property type="evidence" value="ECO:0007669"/>
    <property type="project" value="UniProtKB-KW"/>
</dbReference>
<evidence type="ECO:0000256" key="2">
    <source>
        <dbReference type="ARBA" id="ARBA00022649"/>
    </source>
</evidence>
<dbReference type="InterPro" id="IPR002716">
    <property type="entry name" value="PIN_dom"/>
</dbReference>
<dbReference type="HAMAP" id="MF_00265">
    <property type="entry name" value="VapC_Nob1"/>
    <property type="match status" value="1"/>
</dbReference>
<dbReference type="RefSeq" id="WP_121921304.1">
    <property type="nucleotide sequence ID" value="NZ_CP034145.1"/>
</dbReference>
<reference evidence="10 13" key="2">
    <citation type="submission" date="2018-07" db="EMBL/GenBank/DDBJ databases">
        <title>Genome sequences of Haloplanus aerogenes JCM 16430T.</title>
        <authorList>
            <person name="Kim Y.B."/>
            <person name="Roh S.W."/>
        </authorList>
    </citation>
    <scope>NUCLEOTIDE SEQUENCE [LARGE SCALE GENOMIC DNA]</scope>
    <source>
        <strain evidence="10 13">JCM 16430</strain>
    </source>
</reference>
<evidence type="ECO:0000313" key="10">
    <source>
        <dbReference type="EMBL" id="AZH23854.1"/>
    </source>
</evidence>
<feature type="binding site" evidence="8">
    <location>
        <position position="5"/>
    </location>
    <ligand>
        <name>Mg(2+)</name>
        <dbReference type="ChEBI" id="CHEBI:18420"/>
    </ligand>
</feature>
<sequence length="132" mass="14405">MLCFDTNLLGDYLDGIAAAKVFLEGYETEPWAVPSLVLFEAYMGAIYGRPRGTIEDVYAATREFEVLDIGDDTVLRAARLQKDLESSGIELESVDALLVASADEHGATFATNDGTLLEPAVGERIDVIEYPR</sequence>
<gene>
    <name evidence="8" type="primary">vapC</name>
    <name evidence="11" type="ORF">ATH50_2720</name>
    <name evidence="10" type="ORF">DU502_00030</name>
</gene>
<dbReference type="EMBL" id="REFS01000005">
    <property type="protein sequence ID" value="RMB13387.1"/>
    <property type="molecule type" value="Genomic_DNA"/>
</dbReference>
<evidence type="ECO:0000256" key="5">
    <source>
        <dbReference type="ARBA" id="ARBA00022801"/>
    </source>
</evidence>
<name>A0A3M0CWU8_9EURY</name>
<dbReference type="SUPFAM" id="SSF88723">
    <property type="entry name" value="PIN domain-like"/>
    <property type="match status" value="1"/>
</dbReference>
<dbReference type="OrthoDB" id="147588at2157"/>
<keyword evidence="3 8" id="KW-0540">Nuclease</keyword>
<protein>
    <recommendedName>
        <fullName evidence="8">Ribonuclease VapC</fullName>
        <shortName evidence="8">RNase VapC</shortName>
        <ecNumber evidence="8">3.1.-.-</ecNumber>
    </recommendedName>
    <alternativeName>
        <fullName evidence="8">Putative toxin VapC</fullName>
    </alternativeName>
</protein>
<evidence type="ECO:0000259" key="9">
    <source>
        <dbReference type="Pfam" id="PF01850"/>
    </source>
</evidence>
<reference evidence="11 12" key="1">
    <citation type="journal article" date="2015" name="Stand. Genomic Sci.">
        <title>Genomic Encyclopedia of Bacterial and Archaeal Type Strains, Phase III: the genomes of soil and plant-associated and newly described type strains.</title>
        <authorList>
            <person name="Whitman W.B."/>
            <person name="Woyke T."/>
            <person name="Klenk H.P."/>
            <person name="Zhou Y."/>
            <person name="Lilburn T.G."/>
            <person name="Beck B.J."/>
            <person name="De Vos P."/>
            <person name="Vandamme P."/>
            <person name="Eisen J.A."/>
            <person name="Garrity G."/>
            <person name="Hugenholtz P."/>
            <person name="Kyrpides N.C."/>
        </authorList>
    </citation>
    <scope>NUCLEOTIDE SEQUENCE [LARGE SCALE GENOMIC DNA]</scope>
    <source>
        <strain evidence="11 12">CGMCC 1.10124</strain>
    </source>
</reference>
<evidence type="ECO:0000256" key="1">
    <source>
        <dbReference type="ARBA" id="ARBA00001946"/>
    </source>
</evidence>
<comment type="similarity">
    <text evidence="7 8">Belongs to the PINc/VapC protein family.</text>
</comment>
<organism evidence="11 12">
    <name type="scientific">Haloplanus aerogenes</name>
    <dbReference type="NCBI Taxonomy" id="660522"/>
    <lineage>
        <taxon>Archaea</taxon>
        <taxon>Methanobacteriati</taxon>
        <taxon>Methanobacteriota</taxon>
        <taxon>Stenosarchaea group</taxon>
        <taxon>Halobacteria</taxon>
        <taxon>Halobacteriales</taxon>
        <taxon>Haloferacaceae</taxon>
        <taxon>Haloplanus</taxon>
    </lineage>
</organism>
<evidence type="ECO:0000256" key="4">
    <source>
        <dbReference type="ARBA" id="ARBA00022723"/>
    </source>
</evidence>
<dbReference type="EC" id="3.1.-.-" evidence="8"/>
<feature type="binding site" evidence="8">
    <location>
        <position position="95"/>
    </location>
    <ligand>
        <name>Mg(2+)</name>
        <dbReference type="ChEBI" id="CHEBI:18420"/>
    </ligand>
</feature>
<evidence type="ECO:0000256" key="7">
    <source>
        <dbReference type="ARBA" id="ARBA00038093"/>
    </source>
</evidence>
<dbReference type="EMBL" id="CP034145">
    <property type="protein sequence ID" value="AZH23854.1"/>
    <property type="molecule type" value="Genomic_DNA"/>
</dbReference>
<keyword evidence="2 8" id="KW-1277">Toxin-antitoxin system</keyword>
<dbReference type="Pfam" id="PF01850">
    <property type="entry name" value="PIN"/>
    <property type="match status" value="1"/>
</dbReference>
<keyword evidence="5 8" id="KW-0378">Hydrolase</keyword>
<feature type="domain" description="PIN" evidence="9">
    <location>
        <begin position="3"/>
        <end position="116"/>
    </location>
</feature>
<dbReference type="Gene3D" id="3.40.50.1010">
    <property type="entry name" value="5'-nuclease"/>
    <property type="match status" value="1"/>
</dbReference>
<comment type="function">
    <text evidence="8">Toxic component of a toxin-antitoxin (TA) system. An RNase.</text>
</comment>
<keyword evidence="8" id="KW-0800">Toxin</keyword>
<evidence type="ECO:0000256" key="6">
    <source>
        <dbReference type="ARBA" id="ARBA00022842"/>
    </source>
</evidence>
<dbReference type="InterPro" id="IPR050556">
    <property type="entry name" value="Type_II_TA_system_RNase"/>
</dbReference>
<evidence type="ECO:0000256" key="8">
    <source>
        <dbReference type="HAMAP-Rule" id="MF_00265"/>
    </source>
</evidence>
<dbReference type="InterPro" id="IPR029060">
    <property type="entry name" value="PIN-like_dom_sf"/>
</dbReference>
<dbReference type="InterPro" id="IPR022907">
    <property type="entry name" value="VapC_family"/>
</dbReference>
<dbReference type="KEGG" id="haer:DU502_00030"/>
<accession>A0A3M0CWU8</accession>
<evidence type="ECO:0000256" key="3">
    <source>
        <dbReference type="ARBA" id="ARBA00022722"/>
    </source>
</evidence>
<dbReference type="AlphaFoldDB" id="A0A3M0CWU8"/>
<comment type="cofactor">
    <cofactor evidence="1 8">
        <name>Mg(2+)</name>
        <dbReference type="ChEBI" id="CHEBI:18420"/>
    </cofactor>
</comment>
<keyword evidence="13" id="KW-1185">Reference proteome</keyword>
<dbReference type="GO" id="GO:0000287">
    <property type="term" value="F:magnesium ion binding"/>
    <property type="evidence" value="ECO:0007669"/>
    <property type="project" value="UniProtKB-UniRule"/>
</dbReference>
<dbReference type="PANTHER" id="PTHR33653">
    <property type="entry name" value="RIBONUCLEASE VAPC2"/>
    <property type="match status" value="1"/>
</dbReference>
<evidence type="ECO:0000313" key="11">
    <source>
        <dbReference type="EMBL" id="RMB13387.1"/>
    </source>
</evidence>
<keyword evidence="4 8" id="KW-0479">Metal-binding</keyword>
<dbReference type="GeneID" id="38469626"/>
<proteinExistence type="inferred from homology"/>
<dbReference type="Proteomes" id="UP000277326">
    <property type="component" value="Unassembled WGS sequence"/>
</dbReference>
<dbReference type="PANTHER" id="PTHR33653:SF1">
    <property type="entry name" value="RIBONUCLEASE VAPC2"/>
    <property type="match status" value="1"/>
</dbReference>